<dbReference type="InterPro" id="IPR027417">
    <property type="entry name" value="P-loop_NTPase"/>
</dbReference>
<organism evidence="1 2">
    <name type="scientific">Rhodoferax saidenbachensis</name>
    <dbReference type="NCBI Taxonomy" id="1484693"/>
    <lineage>
        <taxon>Bacteria</taxon>
        <taxon>Pseudomonadati</taxon>
        <taxon>Pseudomonadota</taxon>
        <taxon>Betaproteobacteria</taxon>
        <taxon>Burkholderiales</taxon>
        <taxon>Comamonadaceae</taxon>
        <taxon>Rhodoferax</taxon>
    </lineage>
</organism>
<dbReference type="RefSeq" id="WP_051391925.1">
    <property type="nucleotide sequence ID" value="NZ_CP019239.1"/>
</dbReference>
<dbReference type="SUPFAM" id="SSF52540">
    <property type="entry name" value="P-loop containing nucleoside triphosphate hydrolases"/>
    <property type="match status" value="1"/>
</dbReference>
<name>A0A1P8K5S0_9BURK</name>
<reference evidence="1 2" key="1">
    <citation type="submission" date="2017-01" db="EMBL/GenBank/DDBJ databases">
        <authorList>
            <person name="Mah S.A."/>
            <person name="Swanson W.J."/>
            <person name="Moy G.W."/>
            <person name="Vacquier V.D."/>
        </authorList>
    </citation>
    <scope>NUCLEOTIDE SEQUENCE [LARGE SCALE GENOMIC DNA]</scope>
    <source>
        <strain evidence="1 2">DSM 22694</strain>
    </source>
</reference>
<dbReference type="KEGG" id="rsb:RS694_01635"/>
<proteinExistence type="predicted"/>
<dbReference type="Gene3D" id="3.40.50.300">
    <property type="entry name" value="P-loop containing nucleotide triphosphate hydrolases"/>
    <property type="match status" value="1"/>
</dbReference>
<dbReference type="Proteomes" id="UP000186110">
    <property type="component" value="Chromosome"/>
</dbReference>
<protein>
    <submittedName>
        <fullName evidence="1">Uncharacterized protein</fullName>
    </submittedName>
</protein>
<sequence>MAYTASLSPSKDRPGFNITFRHPCRQDAKGKLGLKVRRGLGTTDETEARGLVEQMNQLLADEGWWNANRYTQALGTFATVVVDAFYDGLQAGATASSVLRDSFIRLPDRTDGYARVLFVGTTGAGKTSLLRHFIGSDPERDRFPSTSTAKTTVSDIEVIPSEGPYKAAVTFFSEHAIQANVEDCVIAAATAVWEKMPDDKIADRLLHHADQRFRLSYVLGSWGTVSGDVEEDESNWDFGTQAGTAMVAMSDVGGVDAEEMRALQGELQGYVGRIRRMTDHQAQIIRAELLGSEMSQLDDDQFALEWFQSELQDEDEFRDLVLDIMDAIRQRFNQLTTGSLTWHGRSARWPELWTYQSSNREDFLRQVRWFSSNYAPEFGRLLTPLVDGIRVEGPFWSTFTQHKPRIVYLDGQGLGHTPESSSSVTTHITARFSDVDVILLVDNAEQPIQAAAQAVVRAVAASGHYGKLSIAFTHFDQVKGANLPKFADKKAHVLASLHNYLTRLRDVLNGPIVTAIERTIDDRCFMLGGLSIAQLPRGVVTQMEALFQQFEDSIQLPCAPKITPKYDATTLGFAVQRAVISFQSTWANRLGFASSLAVSSEHWTRVKALNTRIAKELDVEYDSLRPVADFVGRLAEEVSNYLDHPLDWTRSPEDDAESLEAVAPIRQTVFQELHSFAIARLVGEQLSEWRRALDLKGQGSAGRRASAIRGIYELAAPVPGTMQAKSAPRFLEAVQNIVHKAVNDAGGEMIGIAELMNRPH</sequence>
<evidence type="ECO:0000313" key="2">
    <source>
        <dbReference type="Proteomes" id="UP000186110"/>
    </source>
</evidence>
<accession>A0A1P8K5S0</accession>
<dbReference type="EMBL" id="CP019239">
    <property type="protein sequence ID" value="APW41375.1"/>
    <property type="molecule type" value="Genomic_DNA"/>
</dbReference>
<dbReference type="eggNOG" id="COG3950">
    <property type="taxonomic scope" value="Bacteria"/>
</dbReference>
<evidence type="ECO:0000313" key="1">
    <source>
        <dbReference type="EMBL" id="APW41375.1"/>
    </source>
</evidence>
<keyword evidence="2" id="KW-1185">Reference proteome</keyword>
<dbReference type="AlphaFoldDB" id="A0A1P8K5S0"/>
<gene>
    <name evidence="1" type="ORF">RS694_01635</name>
</gene>